<keyword evidence="3" id="KW-1185">Reference proteome</keyword>
<organism evidence="2 3">
    <name type="scientific">Psychromonas aquatilis</name>
    <dbReference type="NCBI Taxonomy" id="2005072"/>
    <lineage>
        <taxon>Bacteria</taxon>
        <taxon>Pseudomonadati</taxon>
        <taxon>Pseudomonadota</taxon>
        <taxon>Gammaproteobacteria</taxon>
        <taxon>Alteromonadales</taxon>
        <taxon>Psychromonadaceae</taxon>
        <taxon>Psychromonas</taxon>
    </lineage>
</organism>
<comment type="caution">
    <text evidence="2">The sequence shown here is derived from an EMBL/GenBank/DDBJ whole genome shotgun (WGS) entry which is preliminary data.</text>
</comment>
<dbReference type="EMBL" id="JBAKAZ010000006">
    <property type="protein sequence ID" value="MEL0628479.1"/>
    <property type="molecule type" value="Genomic_DNA"/>
</dbReference>
<reference evidence="2 3" key="1">
    <citation type="submission" date="2024-02" db="EMBL/GenBank/DDBJ databases">
        <title>Bacteria isolated from the canopy kelp, Nereocystis luetkeana.</title>
        <authorList>
            <person name="Pfister C.A."/>
            <person name="Younker I.T."/>
            <person name="Light S.H."/>
        </authorList>
    </citation>
    <scope>NUCLEOTIDE SEQUENCE [LARGE SCALE GENOMIC DNA]</scope>
    <source>
        <strain evidence="2 3">TI.1.05</strain>
    </source>
</reference>
<dbReference type="InterPro" id="IPR007456">
    <property type="entry name" value="Smg"/>
</dbReference>
<dbReference type="PANTHER" id="PTHR38692:SF1">
    <property type="entry name" value="PROTEIN SMG"/>
    <property type="match status" value="1"/>
</dbReference>
<name>A0ABU9GMD9_9GAMM</name>
<dbReference type="HAMAP" id="MF_00598">
    <property type="entry name" value="Smg"/>
    <property type="match status" value="1"/>
</dbReference>
<dbReference type="Proteomes" id="UP001369082">
    <property type="component" value="Unassembled WGS sequence"/>
</dbReference>
<evidence type="ECO:0000256" key="1">
    <source>
        <dbReference type="HAMAP-Rule" id="MF_00598"/>
    </source>
</evidence>
<proteinExistence type="inferred from homology"/>
<dbReference type="PANTHER" id="PTHR38692">
    <property type="entry name" value="PROTEIN SMG"/>
    <property type="match status" value="1"/>
</dbReference>
<accession>A0ABU9GMD9</accession>
<protein>
    <recommendedName>
        <fullName evidence="1">Protein Smg homolog</fullName>
    </recommendedName>
</protein>
<comment type="similarity">
    <text evidence="1">Belongs to the Smg family.</text>
</comment>
<sequence>MFEIIMYLFESYIQVDQTMELDTQEVTDELMQEGFQKSDITKALAWLDHLANMHNQDPQSKTTPEQKTSHRIYNKQEQMQISVDSRNYISYLEQAKILNTYTRELVIDCIMSLDSKELTLEDVKWLILMVLFNSPSSESEFLQLESMLMDFEEGLIH</sequence>
<dbReference type="Pfam" id="PF04361">
    <property type="entry name" value="DUF494"/>
    <property type="match status" value="1"/>
</dbReference>
<evidence type="ECO:0000313" key="3">
    <source>
        <dbReference type="Proteomes" id="UP001369082"/>
    </source>
</evidence>
<evidence type="ECO:0000313" key="2">
    <source>
        <dbReference type="EMBL" id="MEL0628479.1"/>
    </source>
</evidence>
<gene>
    <name evidence="1" type="primary">smg</name>
    <name evidence="2" type="ORF">V6256_02570</name>
</gene>
<dbReference type="RefSeq" id="WP_341596452.1">
    <property type="nucleotide sequence ID" value="NZ_JBAKAZ010000006.1"/>
</dbReference>